<evidence type="ECO:0000256" key="1">
    <source>
        <dbReference type="PROSITE-ProRule" id="PRU00042"/>
    </source>
</evidence>
<protein>
    <submittedName>
        <fullName evidence="7">WAS/WASL-interacting protein family member 3-like</fullName>
    </submittedName>
    <submittedName>
        <fullName evidence="4">Zinc finger protein 1</fullName>
    </submittedName>
</protein>
<gene>
    <name evidence="7" type="primary">LOC109712429</name>
    <name evidence="4" type="ORF">ACMD2_02791</name>
</gene>
<dbReference type="RefSeq" id="XP_020091579.1">
    <property type="nucleotide sequence ID" value="XM_020235990.1"/>
</dbReference>
<feature type="region of interest" description="Disordered" evidence="2">
    <location>
        <begin position="161"/>
        <end position="209"/>
    </location>
</feature>
<dbReference type="OrthoDB" id="1915958at2759"/>
<dbReference type="Proteomes" id="UP000515123">
    <property type="component" value="Linkage group 7"/>
</dbReference>
<evidence type="ECO:0000313" key="7">
    <source>
        <dbReference type="RefSeq" id="XP_020091579.1"/>
    </source>
</evidence>
<name>A0A199V845_ANACO</name>
<dbReference type="InterPro" id="IPR045320">
    <property type="entry name" value="JAGGED/SL1-like"/>
</dbReference>
<feature type="domain" description="C2H2-type" evidence="3">
    <location>
        <begin position="48"/>
        <end position="75"/>
    </location>
</feature>
<dbReference type="InterPro" id="IPR036236">
    <property type="entry name" value="Znf_C2H2_sf"/>
</dbReference>
<evidence type="ECO:0000259" key="3">
    <source>
        <dbReference type="PROSITE" id="PS50157"/>
    </source>
</evidence>
<feature type="compositionally biased region" description="Low complexity" evidence="2">
    <location>
        <begin position="11"/>
        <end position="27"/>
    </location>
</feature>
<dbReference type="GO" id="GO:0003700">
    <property type="term" value="F:DNA-binding transcription factor activity"/>
    <property type="evidence" value="ECO:0007669"/>
    <property type="project" value="InterPro"/>
</dbReference>
<reference evidence="7" key="2">
    <citation type="submission" date="2025-04" db="UniProtKB">
        <authorList>
            <consortium name="RefSeq"/>
        </authorList>
    </citation>
    <scope>IDENTIFICATION</scope>
    <source>
        <tissue evidence="7">Leaf</tissue>
    </source>
</reference>
<dbReference type="InterPro" id="IPR013087">
    <property type="entry name" value="Znf_C2H2_type"/>
</dbReference>
<dbReference type="Proteomes" id="UP000092600">
    <property type="component" value="Unassembled WGS sequence"/>
</dbReference>
<dbReference type="Gramene" id="Aco005111.1.mrna1">
    <property type="protein sequence ID" value="Aco005111.1.mrna1.cds1"/>
    <property type="gene ID" value="Aco005111.1.path1"/>
</dbReference>
<dbReference type="EMBL" id="LSRQ01002777">
    <property type="protein sequence ID" value="OAY73267.1"/>
    <property type="molecule type" value="Genomic_DNA"/>
</dbReference>
<evidence type="ECO:0000256" key="2">
    <source>
        <dbReference type="SAM" id="MobiDB-lite"/>
    </source>
</evidence>
<evidence type="ECO:0000313" key="6">
    <source>
        <dbReference type="Proteomes" id="UP000515123"/>
    </source>
</evidence>
<feature type="region of interest" description="Disordered" evidence="2">
    <location>
        <begin position="112"/>
        <end position="146"/>
    </location>
</feature>
<dbReference type="PANTHER" id="PTHR45730:SF108">
    <property type="entry name" value="PROTEIN LATE FLOWERING"/>
    <property type="match status" value="1"/>
</dbReference>
<keyword evidence="1" id="KW-0479">Metal-binding</keyword>
<dbReference type="GO" id="GO:0008270">
    <property type="term" value="F:zinc ion binding"/>
    <property type="evidence" value="ECO:0007669"/>
    <property type="project" value="UniProtKB-KW"/>
</dbReference>
<keyword evidence="1" id="KW-0862">Zinc</keyword>
<dbReference type="AlphaFoldDB" id="A0A199V845"/>
<dbReference type="SUPFAM" id="SSF57667">
    <property type="entry name" value="beta-beta-alpha zinc fingers"/>
    <property type="match status" value="1"/>
</dbReference>
<dbReference type="Gene3D" id="3.30.160.60">
    <property type="entry name" value="Classic Zinc Finger"/>
    <property type="match status" value="1"/>
</dbReference>
<feature type="compositionally biased region" description="Pro residues" evidence="2">
    <location>
        <begin position="1"/>
        <end position="10"/>
    </location>
</feature>
<evidence type="ECO:0000313" key="4">
    <source>
        <dbReference type="EMBL" id="OAY73267.1"/>
    </source>
</evidence>
<dbReference type="PANTHER" id="PTHR45730">
    <property type="entry name" value="ZINC FINGER PROTEIN JAGGED"/>
    <property type="match status" value="1"/>
</dbReference>
<evidence type="ECO:0000313" key="5">
    <source>
        <dbReference type="Proteomes" id="UP000092600"/>
    </source>
</evidence>
<dbReference type="STRING" id="4615.A0A199V845"/>
<keyword evidence="6" id="KW-1185">Reference proteome</keyword>
<proteinExistence type="predicted"/>
<dbReference type="PROSITE" id="PS00028">
    <property type="entry name" value="ZINC_FINGER_C2H2_1"/>
    <property type="match status" value="1"/>
</dbReference>
<feature type="compositionally biased region" description="Pro residues" evidence="2">
    <location>
        <begin position="116"/>
        <end position="131"/>
    </location>
</feature>
<dbReference type="GeneID" id="109712429"/>
<keyword evidence="1" id="KW-0863">Zinc-finger</keyword>
<organism evidence="4 5">
    <name type="scientific">Ananas comosus</name>
    <name type="common">Pineapple</name>
    <name type="synonym">Ananas ananas</name>
    <dbReference type="NCBI Taxonomy" id="4615"/>
    <lineage>
        <taxon>Eukaryota</taxon>
        <taxon>Viridiplantae</taxon>
        <taxon>Streptophyta</taxon>
        <taxon>Embryophyta</taxon>
        <taxon>Tracheophyta</taxon>
        <taxon>Spermatophyta</taxon>
        <taxon>Magnoliopsida</taxon>
        <taxon>Liliopsida</taxon>
        <taxon>Poales</taxon>
        <taxon>Bromeliaceae</taxon>
        <taxon>Bromelioideae</taxon>
        <taxon>Ananas</taxon>
    </lineage>
</organism>
<sequence>METPPLPPVPAAAAAQQSVDLSLTLAPSSPPASPPTSSCRDTKDVRLFPCLFCNKKFLKSQALGGHQNAHKKERSVGWNAHLYMPPPPIQPPMPMPMPMPPTAFPISSHSCWSVTAPPPPPPPPLPPPPPQLLSSSSSSHHGPGYAPRFAAHLPLLVTVSSSRAKSAAADPPAGRDEMVDLLNWQRGSHPPPYASPDEDQSELDLSLRL</sequence>
<accession>A0A199V845</accession>
<feature type="region of interest" description="Disordered" evidence="2">
    <location>
        <begin position="1"/>
        <end position="40"/>
    </location>
</feature>
<dbReference type="PROSITE" id="PS50157">
    <property type="entry name" value="ZINC_FINGER_C2H2_2"/>
    <property type="match status" value="1"/>
</dbReference>
<reference evidence="4 5" key="1">
    <citation type="journal article" date="2016" name="DNA Res.">
        <title>The draft genome of MD-2 pineapple using hybrid error correction of long reads.</title>
        <authorList>
            <person name="Redwan R.M."/>
            <person name="Saidin A."/>
            <person name="Kumar S.V."/>
        </authorList>
    </citation>
    <scope>NUCLEOTIDE SEQUENCE [LARGE SCALE GENOMIC DNA]</scope>
    <source>
        <strain evidence="5">cv. MD2</strain>
        <tissue evidence="4">Leaf</tissue>
    </source>
</reference>